<evidence type="ECO:0000313" key="1">
    <source>
        <dbReference type="EMBL" id="PWR72707.1"/>
    </source>
</evidence>
<organism evidence="1 2">
    <name type="scientific">Methanospirillum lacunae</name>
    <dbReference type="NCBI Taxonomy" id="668570"/>
    <lineage>
        <taxon>Archaea</taxon>
        <taxon>Methanobacteriati</taxon>
        <taxon>Methanobacteriota</taxon>
        <taxon>Stenosarchaea group</taxon>
        <taxon>Methanomicrobia</taxon>
        <taxon>Methanomicrobiales</taxon>
        <taxon>Methanospirillaceae</taxon>
        <taxon>Methanospirillum</taxon>
    </lineage>
</organism>
<reference evidence="1 2" key="1">
    <citation type="submission" date="2018-05" db="EMBL/GenBank/DDBJ databases">
        <title>Draft genome of Methanospirillum lacunae Ki8-1.</title>
        <authorList>
            <person name="Dueholm M.S."/>
            <person name="Nielsen P.H."/>
            <person name="Bakmann L.F."/>
            <person name="Otzen D.E."/>
        </authorList>
    </citation>
    <scope>NUCLEOTIDE SEQUENCE [LARGE SCALE GENOMIC DNA]</scope>
    <source>
        <strain evidence="1 2">Ki8-1</strain>
    </source>
</reference>
<dbReference type="InterPro" id="IPR007417">
    <property type="entry name" value="DUF473"/>
</dbReference>
<gene>
    <name evidence="1" type="ORF">DK846_07050</name>
</gene>
<comment type="caution">
    <text evidence="1">The sequence shown here is derived from an EMBL/GenBank/DDBJ whole genome shotgun (WGS) entry which is preliminary data.</text>
</comment>
<dbReference type="EMBL" id="QGMY01000006">
    <property type="protein sequence ID" value="PWR72707.1"/>
    <property type="molecule type" value="Genomic_DNA"/>
</dbReference>
<protein>
    <submittedName>
        <fullName evidence="1">DUF473 domain-containing protein</fullName>
    </submittedName>
</protein>
<proteinExistence type="predicted"/>
<dbReference type="AlphaFoldDB" id="A0A2V2N8T6"/>
<name>A0A2V2N8T6_9EURY</name>
<dbReference type="Pfam" id="PF04322">
    <property type="entry name" value="DUF473"/>
    <property type="match status" value="1"/>
</dbReference>
<evidence type="ECO:0000313" key="2">
    <source>
        <dbReference type="Proteomes" id="UP000245657"/>
    </source>
</evidence>
<keyword evidence="2" id="KW-1185">Reference proteome</keyword>
<sequence length="131" mass="14406">MECITLSGISPQVIEELRKGVPRTVELTSAHNVIALSTVAPGARVFMTSVDCEDIVIGDTGIIVEIQSVSITMKHVVEVSQGYHVMERERMSARCKLKYISNTTIKATVSPCRLTEPRRVDVVRPVIFHAG</sequence>
<dbReference type="OrthoDB" id="49941at2157"/>
<dbReference type="Proteomes" id="UP000245657">
    <property type="component" value="Unassembled WGS sequence"/>
</dbReference>
<dbReference type="RefSeq" id="WP_109968218.1">
    <property type="nucleotide sequence ID" value="NZ_CP176093.1"/>
</dbReference>
<accession>A0A2V2N8T6</accession>
<dbReference type="GeneID" id="97548601"/>